<dbReference type="InterPro" id="IPR014043">
    <property type="entry name" value="Acyl_transferase_dom"/>
</dbReference>
<dbReference type="EMBL" id="CP041217">
    <property type="protein sequence ID" value="QDH19382.1"/>
    <property type="molecule type" value="Genomic_DNA"/>
</dbReference>
<comment type="catalytic activity">
    <reaction evidence="3 4">
        <text>holo-[ACP] + malonyl-CoA = malonyl-[ACP] + CoA</text>
        <dbReference type="Rhea" id="RHEA:41792"/>
        <dbReference type="Rhea" id="RHEA-COMP:9623"/>
        <dbReference type="Rhea" id="RHEA-COMP:9685"/>
        <dbReference type="ChEBI" id="CHEBI:57287"/>
        <dbReference type="ChEBI" id="CHEBI:57384"/>
        <dbReference type="ChEBI" id="CHEBI:64479"/>
        <dbReference type="ChEBI" id="CHEBI:78449"/>
        <dbReference type="EC" id="2.3.1.39"/>
    </reaction>
</comment>
<dbReference type="Gene3D" id="3.40.366.10">
    <property type="entry name" value="Malonyl-Coenzyme A Acyl Carrier Protein, domain 2"/>
    <property type="match status" value="1"/>
</dbReference>
<gene>
    <name evidence="7" type="ORF">FFV09_00030</name>
</gene>
<keyword evidence="8" id="KW-1185">Reference proteome</keyword>
<dbReference type="Pfam" id="PF00698">
    <property type="entry name" value="Acyl_transf_1"/>
    <property type="match status" value="1"/>
</dbReference>
<accession>A0A4Y6UP29</accession>
<feature type="active site" evidence="5">
    <location>
        <position position="92"/>
    </location>
</feature>
<dbReference type="SMART" id="SM00827">
    <property type="entry name" value="PKS_AT"/>
    <property type="match status" value="1"/>
</dbReference>
<dbReference type="Proteomes" id="UP000316968">
    <property type="component" value="Chromosome"/>
</dbReference>
<protein>
    <recommendedName>
        <fullName evidence="4">Malonyl CoA-acyl carrier protein transacylase</fullName>
        <ecNumber evidence="4">2.3.1.39</ecNumber>
    </recommendedName>
</protein>
<dbReference type="Gene3D" id="3.30.70.250">
    <property type="entry name" value="Malonyl-CoA ACP transacylase, ACP-binding"/>
    <property type="match status" value="1"/>
</dbReference>
<evidence type="ECO:0000256" key="5">
    <source>
        <dbReference type="PIRSR" id="PIRSR000446-1"/>
    </source>
</evidence>
<proteinExistence type="inferred from homology"/>
<comment type="similarity">
    <text evidence="4">Belongs to the fabD family.</text>
</comment>
<dbReference type="KEGG" id="saca:FFV09_00030"/>
<dbReference type="InterPro" id="IPR050858">
    <property type="entry name" value="Mal-CoA-ACP_Trans/PKS_FabD"/>
</dbReference>
<dbReference type="SUPFAM" id="SSF55048">
    <property type="entry name" value="Probable ACP-binding domain of malonyl-CoA ACP transacylase"/>
    <property type="match status" value="1"/>
</dbReference>
<feature type="domain" description="Malonyl-CoA:ACP transacylase (MAT)" evidence="6">
    <location>
        <begin position="7"/>
        <end position="296"/>
    </location>
</feature>
<dbReference type="InterPro" id="IPR016035">
    <property type="entry name" value="Acyl_Trfase/lysoPLipase"/>
</dbReference>
<reference evidence="7 8" key="1">
    <citation type="submission" date="2019-06" db="EMBL/GenBank/DDBJ databases">
        <title>Saccharibacillus brassicae sp. nov., an endophytic bacterium isolated from Chinese cabbage seeds (Brassica pekinensis).</title>
        <authorList>
            <person name="Jiang L."/>
            <person name="Lee J."/>
            <person name="Kim S.W."/>
        </authorList>
    </citation>
    <scope>NUCLEOTIDE SEQUENCE [LARGE SCALE GENOMIC DNA]</scope>
    <source>
        <strain evidence="8">KCTC 43072 / ATSA2</strain>
    </source>
</reference>
<keyword evidence="1 4" id="KW-0808">Transferase</keyword>
<evidence type="ECO:0000259" key="6">
    <source>
        <dbReference type="SMART" id="SM00827"/>
    </source>
</evidence>
<evidence type="ECO:0000256" key="2">
    <source>
        <dbReference type="ARBA" id="ARBA00023315"/>
    </source>
</evidence>
<feature type="active site" evidence="5">
    <location>
        <position position="201"/>
    </location>
</feature>
<dbReference type="GO" id="GO:0004314">
    <property type="term" value="F:[acyl-carrier-protein] S-malonyltransferase activity"/>
    <property type="evidence" value="ECO:0007669"/>
    <property type="project" value="UniProtKB-EC"/>
</dbReference>
<dbReference type="SUPFAM" id="SSF52151">
    <property type="entry name" value="FabD/lysophospholipase-like"/>
    <property type="match status" value="1"/>
</dbReference>
<dbReference type="PANTHER" id="PTHR42681">
    <property type="entry name" value="MALONYL-COA-ACYL CARRIER PROTEIN TRANSACYLASE, MITOCHONDRIAL"/>
    <property type="match status" value="1"/>
</dbReference>
<evidence type="ECO:0000313" key="8">
    <source>
        <dbReference type="Proteomes" id="UP000316968"/>
    </source>
</evidence>
<dbReference type="PANTHER" id="PTHR42681:SF1">
    <property type="entry name" value="MALONYL-COA-ACYL CARRIER PROTEIN TRANSACYLASE, MITOCHONDRIAL"/>
    <property type="match status" value="1"/>
</dbReference>
<dbReference type="PIRSF" id="PIRSF000446">
    <property type="entry name" value="Mct"/>
    <property type="match status" value="1"/>
</dbReference>
<dbReference type="OrthoDB" id="9805460at2"/>
<evidence type="ECO:0000256" key="3">
    <source>
        <dbReference type="ARBA" id="ARBA00048462"/>
    </source>
</evidence>
<keyword evidence="2 4" id="KW-0012">Acyltransferase</keyword>
<dbReference type="GO" id="GO:0005829">
    <property type="term" value="C:cytosol"/>
    <property type="evidence" value="ECO:0007669"/>
    <property type="project" value="TreeGrafter"/>
</dbReference>
<dbReference type="InterPro" id="IPR001227">
    <property type="entry name" value="Ac_transferase_dom_sf"/>
</dbReference>
<dbReference type="AlphaFoldDB" id="A0A4Y6UP29"/>
<evidence type="ECO:0000256" key="1">
    <source>
        <dbReference type="ARBA" id="ARBA00022679"/>
    </source>
</evidence>
<name>A0A4Y6UP29_SACBS</name>
<dbReference type="InterPro" id="IPR024925">
    <property type="entry name" value="Malonyl_CoA-ACP_transAc"/>
</dbReference>
<evidence type="ECO:0000256" key="4">
    <source>
        <dbReference type="PIRNR" id="PIRNR000446"/>
    </source>
</evidence>
<evidence type="ECO:0000313" key="7">
    <source>
        <dbReference type="EMBL" id="QDH19382.1"/>
    </source>
</evidence>
<dbReference type="RefSeq" id="WP_141445757.1">
    <property type="nucleotide sequence ID" value="NZ_CP041217.1"/>
</dbReference>
<dbReference type="GO" id="GO:0006633">
    <property type="term" value="P:fatty acid biosynthetic process"/>
    <property type="evidence" value="ECO:0007669"/>
    <property type="project" value="TreeGrafter"/>
</dbReference>
<dbReference type="EC" id="2.3.1.39" evidence="4"/>
<sequence>MIKFAFVFPGQSSQRIGMLQELHRESEEVRRTFEEASDLLHLNVAGLCFDGDESTLRDIRISAPLIVTACTASFRHFTAERAERPALMAGHSLGEYAALSCAGVLTFEQALKTVTFRSELAHEAAIACDGAMSVIYRTDANVIEQRCAELRRQGKRVWVSCFNAPDQLSVAGVRADLDLLERIAEERGASVKRMPGNAPFHTPLLQEASVEFGAHLRALKLSEPKYPVIANVNLNCYTADTVADYLVAQLLSPVQWHRTIERALRQNVDTFVELGSGGILTRMLRASYPDARAFGYERQAERDRLAGLFPVREAVPQ</sequence>
<dbReference type="InterPro" id="IPR016036">
    <property type="entry name" value="Malonyl_transacylase_ACP-bd"/>
</dbReference>
<organism evidence="7 8">
    <name type="scientific">Saccharibacillus brassicae</name>
    <dbReference type="NCBI Taxonomy" id="2583377"/>
    <lineage>
        <taxon>Bacteria</taxon>
        <taxon>Bacillati</taxon>
        <taxon>Bacillota</taxon>
        <taxon>Bacilli</taxon>
        <taxon>Bacillales</taxon>
        <taxon>Paenibacillaceae</taxon>
        <taxon>Saccharibacillus</taxon>
    </lineage>
</organism>